<dbReference type="InterPro" id="IPR011032">
    <property type="entry name" value="GroES-like_sf"/>
</dbReference>
<dbReference type="Pfam" id="PF00107">
    <property type="entry name" value="ADH_zinc_N"/>
    <property type="match status" value="1"/>
</dbReference>
<dbReference type="PROSITE" id="PS01162">
    <property type="entry name" value="QOR_ZETA_CRYSTAL"/>
    <property type="match status" value="1"/>
</dbReference>
<keyword evidence="2" id="KW-0560">Oxidoreductase</keyword>
<evidence type="ECO:0000313" key="5">
    <source>
        <dbReference type="Proteomes" id="UP001596505"/>
    </source>
</evidence>
<dbReference type="InterPro" id="IPR020843">
    <property type="entry name" value="ER"/>
</dbReference>
<comment type="caution">
    <text evidence="4">The sequence shown here is derived from an EMBL/GenBank/DDBJ whole genome shotgun (WGS) entry which is preliminary data.</text>
</comment>
<sequence>MKAIVVTQHGKPEVMKYMDIEIPKISPKQVLIRVEKTSVNYADVKTRYGNKGSGKVPYVPGIDAAGEIIEIGSEVHNLKVGQRVIAFPTKGSYSEYAVSNANLTFPIPDGVNFDDAAACPIVSFLSYKLLADIARIEKGETVLIHSAAGGVGTTAIQLARILGAGQIIGTVGVENKVPVAEKAGADFVICYEQEDFAKKVNEMTDGKGADIVLDSIAGDITGKSLECLAKYGRLVQYGNSSGQDGIIKTSDLHASCRSILGYSLGTTRKNRPESLRQTAKQVLQYIENGQLKIEIGHRFPLADAVSAHSLIESRLSTGKILLDVR</sequence>
<dbReference type="PANTHER" id="PTHR48106">
    <property type="entry name" value="QUINONE OXIDOREDUCTASE PIG3-RELATED"/>
    <property type="match status" value="1"/>
</dbReference>
<organism evidence="4 5">
    <name type="scientific">Scopulibacillus cellulosilyticus</name>
    <dbReference type="NCBI Taxonomy" id="2665665"/>
    <lineage>
        <taxon>Bacteria</taxon>
        <taxon>Bacillati</taxon>
        <taxon>Bacillota</taxon>
        <taxon>Bacilli</taxon>
        <taxon>Bacillales</taxon>
        <taxon>Sporolactobacillaceae</taxon>
        <taxon>Scopulibacillus</taxon>
    </lineage>
</organism>
<dbReference type="Gene3D" id="3.90.180.10">
    <property type="entry name" value="Medium-chain alcohol dehydrogenases, catalytic domain"/>
    <property type="match status" value="1"/>
</dbReference>
<keyword evidence="5" id="KW-1185">Reference proteome</keyword>
<evidence type="ECO:0000259" key="3">
    <source>
        <dbReference type="SMART" id="SM00829"/>
    </source>
</evidence>
<dbReference type="PANTHER" id="PTHR48106:SF13">
    <property type="entry name" value="QUINONE OXIDOREDUCTASE-RELATED"/>
    <property type="match status" value="1"/>
</dbReference>
<feature type="domain" description="Enoyl reductase (ER)" evidence="3">
    <location>
        <begin position="10"/>
        <end position="322"/>
    </location>
</feature>
<dbReference type="Pfam" id="PF08240">
    <property type="entry name" value="ADH_N"/>
    <property type="match status" value="1"/>
</dbReference>
<gene>
    <name evidence="4" type="ORF">ACFQRG_12675</name>
</gene>
<dbReference type="SMART" id="SM00829">
    <property type="entry name" value="PKS_ER"/>
    <property type="match status" value="1"/>
</dbReference>
<dbReference type="Gene3D" id="3.40.50.720">
    <property type="entry name" value="NAD(P)-binding Rossmann-like Domain"/>
    <property type="match status" value="1"/>
</dbReference>
<evidence type="ECO:0000256" key="2">
    <source>
        <dbReference type="ARBA" id="ARBA00023002"/>
    </source>
</evidence>
<dbReference type="EMBL" id="JBHTCO010000015">
    <property type="protein sequence ID" value="MFC7393809.1"/>
    <property type="molecule type" value="Genomic_DNA"/>
</dbReference>
<keyword evidence="1" id="KW-0521">NADP</keyword>
<proteinExistence type="predicted"/>
<protein>
    <submittedName>
        <fullName evidence="4">Zinc-binding alcohol dehydrogenase family protein</fullName>
    </submittedName>
</protein>
<dbReference type="SUPFAM" id="SSF51735">
    <property type="entry name" value="NAD(P)-binding Rossmann-fold domains"/>
    <property type="match status" value="1"/>
</dbReference>
<reference evidence="5" key="1">
    <citation type="journal article" date="2019" name="Int. J. Syst. Evol. Microbiol.">
        <title>The Global Catalogue of Microorganisms (GCM) 10K type strain sequencing project: providing services to taxonomists for standard genome sequencing and annotation.</title>
        <authorList>
            <consortium name="The Broad Institute Genomics Platform"/>
            <consortium name="The Broad Institute Genome Sequencing Center for Infectious Disease"/>
            <person name="Wu L."/>
            <person name="Ma J."/>
        </authorList>
    </citation>
    <scope>NUCLEOTIDE SEQUENCE [LARGE SCALE GENOMIC DNA]</scope>
    <source>
        <strain evidence="5">CGMCC 1.16305</strain>
    </source>
</reference>
<evidence type="ECO:0000313" key="4">
    <source>
        <dbReference type="EMBL" id="MFC7393809.1"/>
    </source>
</evidence>
<dbReference type="InterPro" id="IPR002364">
    <property type="entry name" value="Quin_OxRdtase/zeta-crystal_CS"/>
</dbReference>
<dbReference type="Proteomes" id="UP001596505">
    <property type="component" value="Unassembled WGS sequence"/>
</dbReference>
<dbReference type="SUPFAM" id="SSF50129">
    <property type="entry name" value="GroES-like"/>
    <property type="match status" value="1"/>
</dbReference>
<dbReference type="RefSeq" id="WP_380966504.1">
    <property type="nucleotide sequence ID" value="NZ_JBHTCO010000015.1"/>
</dbReference>
<name>A0ABW2PXD2_9BACL</name>
<evidence type="ECO:0000256" key="1">
    <source>
        <dbReference type="ARBA" id="ARBA00022857"/>
    </source>
</evidence>
<dbReference type="InterPro" id="IPR013154">
    <property type="entry name" value="ADH-like_N"/>
</dbReference>
<dbReference type="InterPro" id="IPR013149">
    <property type="entry name" value="ADH-like_C"/>
</dbReference>
<dbReference type="InterPro" id="IPR036291">
    <property type="entry name" value="NAD(P)-bd_dom_sf"/>
</dbReference>
<accession>A0ABW2PXD2</accession>